<accession>A0AAD5H8E7</accession>
<comment type="caution">
    <text evidence="1">The sequence shown here is derived from an EMBL/GenBank/DDBJ whole genome shotgun (WGS) entry which is preliminary data.</text>
</comment>
<proteinExistence type="predicted"/>
<name>A0AAD5H8E7_9CHLO</name>
<organism evidence="1 2">
    <name type="scientific">Chlorella ohadii</name>
    <dbReference type="NCBI Taxonomy" id="2649997"/>
    <lineage>
        <taxon>Eukaryota</taxon>
        <taxon>Viridiplantae</taxon>
        <taxon>Chlorophyta</taxon>
        <taxon>core chlorophytes</taxon>
        <taxon>Trebouxiophyceae</taxon>
        <taxon>Chlorellales</taxon>
        <taxon>Chlorellaceae</taxon>
        <taxon>Chlorella clade</taxon>
        <taxon>Chlorella</taxon>
    </lineage>
</organism>
<gene>
    <name evidence="1" type="ORF">COHA_001468</name>
</gene>
<evidence type="ECO:0000313" key="1">
    <source>
        <dbReference type="EMBL" id="KAI7845103.1"/>
    </source>
</evidence>
<protein>
    <submittedName>
        <fullName evidence="1">Uncharacterized protein</fullName>
    </submittedName>
</protein>
<dbReference type="EMBL" id="JADXDR010000022">
    <property type="protein sequence ID" value="KAI7845103.1"/>
    <property type="molecule type" value="Genomic_DNA"/>
</dbReference>
<keyword evidence="2" id="KW-1185">Reference proteome</keyword>
<sequence>MRTRSAAQRAAAAAPWAELPLALWEQIAALLPTADVMSLRQAWHGAAQLAGGRVRSEASSRLKKELASCVVLSRGAAVGSAIDGVACMRQEVGGVCLDFLEGWMCGATGGVFASDNYRALECRSFLGQRPGLRSSYSIEPWRTGIRMQAVLTLTAPADFPEDDAVIDLEELRFLTLDGSLLLEYGLAFSMDYRRSVRAIRQGDGTGFGRLQSSPMAEAAAHFQGLRAAAAEQQLRLADGRWCDSLLLPAIHSAVTELYPLQR</sequence>
<reference evidence="1" key="1">
    <citation type="submission" date="2020-11" db="EMBL/GenBank/DDBJ databases">
        <title>Chlorella ohadii genome sequencing and assembly.</title>
        <authorList>
            <person name="Murik O."/>
            <person name="Treves H."/>
            <person name="Kedem I."/>
            <person name="Shotland Y."/>
            <person name="Kaplan A."/>
        </authorList>
    </citation>
    <scope>NUCLEOTIDE SEQUENCE</scope>
    <source>
        <strain evidence="1">1</strain>
    </source>
</reference>
<evidence type="ECO:0000313" key="2">
    <source>
        <dbReference type="Proteomes" id="UP001205105"/>
    </source>
</evidence>
<dbReference type="Proteomes" id="UP001205105">
    <property type="component" value="Unassembled WGS sequence"/>
</dbReference>
<dbReference type="AlphaFoldDB" id="A0AAD5H8E7"/>